<feature type="domain" description="RRM" evidence="11">
    <location>
        <begin position="800"/>
        <end position="876"/>
    </location>
</feature>
<feature type="domain" description="RRM" evidence="11">
    <location>
        <begin position="709"/>
        <end position="786"/>
    </location>
</feature>
<feature type="compositionally biased region" description="Low complexity" evidence="10">
    <location>
        <begin position="1000"/>
        <end position="1026"/>
    </location>
</feature>
<keyword evidence="6" id="KW-0539">Nucleus</keyword>
<dbReference type="Gene3D" id="1.25.40.10">
    <property type="entry name" value="Tetratricopeptide repeat domain"/>
    <property type="match status" value="2"/>
</dbReference>
<evidence type="ECO:0000256" key="3">
    <source>
        <dbReference type="ARBA" id="ARBA00022737"/>
    </source>
</evidence>
<evidence type="ECO:0000313" key="12">
    <source>
        <dbReference type="EMBL" id="KAJ7229108.1"/>
    </source>
</evidence>
<protein>
    <recommendedName>
        <fullName evidence="8">U4/U6 snRNA-associated-splicing factor PRP24</fullName>
    </recommendedName>
</protein>
<dbReference type="GO" id="GO:0005688">
    <property type="term" value="C:U6 snRNP"/>
    <property type="evidence" value="ECO:0007669"/>
    <property type="project" value="UniProtKB-ARBA"/>
</dbReference>
<dbReference type="PANTHER" id="PTHR23236:SF95">
    <property type="entry name" value="NUCLEOLAR PROTEIN 13"/>
    <property type="match status" value="1"/>
</dbReference>
<feature type="region of interest" description="Disordered" evidence="10">
    <location>
        <begin position="989"/>
        <end position="1037"/>
    </location>
</feature>
<dbReference type="SUPFAM" id="SSF54928">
    <property type="entry name" value="RNA-binding domain, RBD"/>
    <property type="match status" value="3"/>
</dbReference>
<evidence type="ECO:0000256" key="4">
    <source>
        <dbReference type="ARBA" id="ARBA00022884"/>
    </source>
</evidence>
<dbReference type="InterPro" id="IPR000504">
    <property type="entry name" value="RRM_dom"/>
</dbReference>
<evidence type="ECO:0000256" key="9">
    <source>
        <dbReference type="PROSITE-ProRule" id="PRU00176"/>
    </source>
</evidence>
<dbReference type="CDD" id="cd00590">
    <property type="entry name" value="RRM_SF"/>
    <property type="match status" value="1"/>
</dbReference>
<proteinExistence type="predicted"/>
<keyword evidence="3" id="KW-0677">Repeat</keyword>
<dbReference type="SMART" id="SM00360">
    <property type="entry name" value="RRM"/>
    <property type="match status" value="4"/>
</dbReference>
<evidence type="ECO:0000256" key="7">
    <source>
        <dbReference type="ARBA" id="ARBA00093374"/>
    </source>
</evidence>
<keyword evidence="4 9" id="KW-0694">RNA-binding</keyword>
<feature type="region of interest" description="Disordered" evidence="10">
    <location>
        <begin position="581"/>
        <end position="622"/>
    </location>
</feature>
<feature type="compositionally biased region" description="Basic and acidic residues" evidence="10">
    <location>
        <begin position="1028"/>
        <end position="1037"/>
    </location>
</feature>
<dbReference type="GO" id="GO:0006397">
    <property type="term" value="P:mRNA processing"/>
    <property type="evidence" value="ECO:0007669"/>
    <property type="project" value="UniProtKB-KW"/>
</dbReference>
<dbReference type="EMBL" id="JARJCW010000002">
    <property type="protein sequence ID" value="KAJ7229108.1"/>
    <property type="molecule type" value="Genomic_DNA"/>
</dbReference>
<dbReference type="InterPro" id="IPR034397">
    <property type="entry name" value="Prp24_RRM1"/>
</dbReference>
<dbReference type="InterPro" id="IPR011990">
    <property type="entry name" value="TPR-like_helical_dom_sf"/>
</dbReference>
<evidence type="ECO:0000256" key="8">
    <source>
        <dbReference type="ARBA" id="ARBA00093627"/>
    </source>
</evidence>
<evidence type="ECO:0000256" key="2">
    <source>
        <dbReference type="ARBA" id="ARBA00022664"/>
    </source>
</evidence>
<dbReference type="GO" id="GO:0005730">
    <property type="term" value="C:nucleolus"/>
    <property type="evidence" value="ECO:0007669"/>
    <property type="project" value="TreeGrafter"/>
</dbReference>
<dbReference type="GO" id="GO:0008380">
    <property type="term" value="P:RNA splicing"/>
    <property type="evidence" value="ECO:0007669"/>
    <property type="project" value="UniProtKB-KW"/>
</dbReference>
<comment type="subcellular location">
    <subcellularLocation>
        <location evidence="1">Nucleus</location>
    </subcellularLocation>
</comment>
<dbReference type="PROSITE" id="PS50102">
    <property type="entry name" value="RRM"/>
    <property type="match status" value="3"/>
</dbReference>
<sequence>MDETQSLDALANVLTQLEAKPFDLALHATHIRLTQTLGMAQDTQSAMELMTSYFAAGEDVWLALVKAKEAALDLDSANGVEELLALYKRAEDDYLSIPILKSHIELIIARFEHYSGTEKPPELGDPFSVDWTRNALTEIVNKGIWHLSQSHLLWDLLRDWELEVLDAVPEEEKAQAAAPVQQFFLARLAQPHANSEGTAQAYSSFTTNYRPTEMYESLLVEASKIRGKAVKVFQRRDSWESSLAQSATLETYALYIASERRTKNPDYAIIRTLYERAIAEAARRRFSAENGAEEALRAFWTGYCDTARILEAGIDEELEIFQRALRSVPGSGEVWARYIRCLERADGASVPSISDVYDKALSSNLLQTDVEQLVPLVLARAGYEKRRFEASDGDGDQFVTLLAGLETGIELVRNGDAGLRIEKFLAAVYMDANMEDSAIEVWLTAAKHYKTSYSAWTAYTDALMFVSFPYACAAAQLTTVRVSFRKNAQHDEARKTFVDLHAKNLDWPEALWEAWRAFEHLYGAVSQIDACGDKIEKAAYAVNMRRAKAAEKEAAQYAAQQMATMPVEQAPVPVPEANLAEPMDVDSRSGPRGTKRAAAEDDASEEGPGHKKTKIEPKPTTLKRWAGLSTDRENCTVFVANLPTGVTEDELVALFKDCGTVREVKIVELSGAIVATVEFSERDSIPAALTKDKKRARGQEVAVHLAWKSTLYVTNFPDGVDDASMRELFGKYGILFDVRWPSKKFKTTRRFCYVQYASPASAESALELHGRELEPGLALNVYISNPERKKERTDHDANEREIYVAGLSKFTTKQDLEKLFKPYRGLKEVRMASDDSGHCKGFAFVEFEEESSAQAALEANNQELKKRRIAVTLADSRVRARNRNEPDSGFGKKVDARSRSVRIRNLPAGTQEGLLQQALEKIAKVKRLEVFIDLKEAVVELESAAATGKLLLRTEPVVFNGNTLKLSEESTDVAALKSEGLFVPRAAKPRAGLGHRKAAPRASALPAAPIAGPSGASNPPSVPAAGKGQDDFRKMLG</sequence>
<evidence type="ECO:0000256" key="1">
    <source>
        <dbReference type="ARBA" id="ARBA00004123"/>
    </source>
</evidence>
<evidence type="ECO:0000256" key="5">
    <source>
        <dbReference type="ARBA" id="ARBA00023187"/>
    </source>
</evidence>
<dbReference type="SUPFAM" id="SSF48452">
    <property type="entry name" value="TPR-like"/>
    <property type="match status" value="1"/>
</dbReference>
<keyword evidence="2" id="KW-0507">mRNA processing</keyword>
<dbReference type="Pfam" id="PF00076">
    <property type="entry name" value="RRM_1"/>
    <property type="match status" value="3"/>
</dbReference>
<keyword evidence="5" id="KW-0508">mRNA splicing</keyword>
<evidence type="ECO:0000259" key="11">
    <source>
        <dbReference type="PROSITE" id="PS50102"/>
    </source>
</evidence>
<dbReference type="InterPro" id="IPR035979">
    <property type="entry name" value="RBD_domain_sf"/>
</dbReference>
<dbReference type="GO" id="GO:0003723">
    <property type="term" value="F:RNA binding"/>
    <property type="evidence" value="ECO:0007669"/>
    <property type="project" value="UniProtKB-UniRule"/>
</dbReference>
<dbReference type="Proteomes" id="UP001219525">
    <property type="component" value="Unassembled WGS sequence"/>
</dbReference>
<gene>
    <name evidence="12" type="ORF">GGX14DRAFT_616827</name>
</gene>
<name>A0AAD7E559_9AGAR</name>
<dbReference type="PANTHER" id="PTHR23236">
    <property type="entry name" value="EUKARYOTIC TRANSLATION INITIATION FACTOR 4B/4H"/>
    <property type="match status" value="1"/>
</dbReference>
<comment type="caution">
    <text evidence="12">The sequence shown here is derived from an EMBL/GenBank/DDBJ whole genome shotgun (WGS) entry which is preliminary data.</text>
</comment>
<organism evidence="12 13">
    <name type="scientific">Mycena pura</name>
    <dbReference type="NCBI Taxonomy" id="153505"/>
    <lineage>
        <taxon>Eukaryota</taxon>
        <taxon>Fungi</taxon>
        <taxon>Dikarya</taxon>
        <taxon>Basidiomycota</taxon>
        <taxon>Agaricomycotina</taxon>
        <taxon>Agaricomycetes</taxon>
        <taxon>Agaricomycetidae</taxon>
        <taxon>Agaricales</taxon>
        <taxon>Marasmiineae</taxon>
        <taxon>Mycenaceae</taxon>
        <taxon>Mycena</taxon>
    </lineage>
</organism>
<evidence type="ECO:0000256" key="6">
    <source>
        <dbReference type="ARBA" id="ARBA00023242"/>
    </source>
</evidence>
<dbReference type="AlphaFoldDB" id="A0AAD7E559"/>
<dbReference type="InterPro" id="IPR034398">
    <property type="entry name" value="Prp24_RRM2"/>
</dbReference>
<keyword evidence="13" id="KW-1185">Reference proteome</keyword>
<comment type="function">
    <text evidence="7">Functions as a recycling factor of the spliceosome, a machinery that forms on each precursor-messenger RNA (pre-mRNA) and catalyzes the removal of introns. Chaperones the re-annealing of U4 and U6 snRNAs (small nuclear RNAs) released from previous rounds of splicing, an initial step in reforming the U4/U6-U5 tri-snRNP (small nuclear ribonucleoprotein) that can reassemble into another spliceosome complex; this step involves binding U6 and facilitating the unwinding of the U6 internal stem loop, followed by base-pairing of U6 to U4.</text>
</comment>
<feature type="domain" description="RRM" evidence="11">
    <location>
        <begin position="635"/>
        <end position="708"/>
    </location>
</feature>
<evidence type="ECO:0000256" key="10">
    <source>
        <dbReference type="SAM" id="MobiDB-lite"/>
    </source>
</evidence>
<accession>A0AAD7E559</accession>
<reference evidence="12" key="1">
    <citation type="submission" date="2023-03" db="EMBL/GenBank/DDBJ databases">
        <title>Massive genome expansion in bonnet fungi (Mycena s.s.) driven by repeated elements and novel gene families across ecological guilds.</title>
        <authorList>
            <consortium name="Lawrence Berkeley National Laboratory"/>
            <person name="Harder C.B."/>
            <person name="Miyauchi S."/>
            <person name="Viragh M."/>
            <person name="Kuo A."/>
            <person name="Thoen E."/>
            <person name="Andreopoulos B."/>
            <person name="Lu D."/>
            <person name="Skrede I."/>
            <person name="Drula E."/>
            <person name="Henrissat B."/>
            <person name="Morin E."/>
            <person name="Kohler A."/>
            <person name="Barry K."/>
            <person name="LaButti K."/>
            <person name="Morin E."/>
            <person name="Salamov A."/>
            <person name="Lipzen A."/>
            <person name="Mereny Z."/>
            <person name="Hegedus B."/>
            <person name="Baldrian P."/>
            <person name="Stursova M."/>
            <person name="Weitz H."/>
            <person name="Taylor A."/>
            <person name="Grigoriev I.V."/>
            <person name="Nagy L.G."/>
            <person name="Martin F."/>
            <person name="Kauserud H."/>
        </authorList>
    </citation>
    <scope>NUCLEOTIDE SEQUENCE</scope>
    <source>
        <strain evidence="12">9144</strain>
    </source>
</reference>
<dbReference type="CDD" id="cd12296">
    <property type="entry name" value="RRM1_Prp24"/>
    <property type="match status" value="1"/>
</dbReference>
<dbReference type="CDD" id="cd12297">
    <property type="entry name" value="RRM2_Prp24"/>
    <property type="match status" value="1"/>
</dbReference>
<dbReference type="FunFam" id="3.30.70.330:FF:000365">
    <property type="entry name" value="U4/U6 snRNA-associated-splicing factor PRP24"/>
    <property type="match status" value="1"/>
</dbReference>
<dbReference type="InterPro" id="IPR012677">
    <property type="entry name" value="Nucleotide-bd_a/b_plait_sf"/>
</dbReference>
<dbReference type="Gene3D" id="3.30.70.330">
    <property type="match status" value="3"/>
</dbReference>
<evidence type="ECO:0000313" key="13">
    <source>
        <dbReference type="Proteomes" id="UP001219525"/>
    </source>
</evidence>